<evidence type="ECO:0000256" key="1">
    <source>
        <dbReference type="SAM" id="MobiDB-lite"/>
    </source>
</evidence>
<comment type="caution">
    <text evidence="2">The sequence shown here is derived from an EMBL/GenBank/DDBJ whole genome shotgun (WGS) entry which is preliminary data.</text>
</comment>
<proteinExistence type="predicted"/>
<reference evidence="2 3" key="1">
    <citation type="submission" date="2015-08" db="EMBL/GenBank/DDBJ databases">
        <title>Emmonsia species relationships and genome sequence.</title>
        <authorList>
            <person name="Cuomo C.A."/>
            <person name="Schwartz I.S."/>
            <person name="Kenyon C."/>
            <person name="De Hoog G.S."/>
            <person name="Govender N.P."/>
            <person name="Botha A."/>
            <person name="Moreno L."/>
            <person name="De Vries M."/>
            <person name="Munoz J.F."/>
            <person name="Stielow J.B."/>
        </authorList>
    </citation>
    <scope>NUCLEOTIDE SEQUENCE [LARGE SCALE GENOMIC DNA]</scope>
    <source>
        <strain evidence="2 3">EI222</strain>
    </source>
</reference>
<gene>
    <name evidence="2" type="ORF">ACJ73_05874</name>
</gene>
<feature type="region of interest" description="Disordered" evidence="1">
    <location>
        <begin position="1"/>
        <end position="26"/>
    </location>
</feature>
<evidence type="ECO:0000313" key="2">
    <source>
        <dbReference type="EMBL" id="OJD22780.1"/>
    </source>
</evidence>
<organism evidence="2 3">
    <name type="scientific">Blastomyces percursus</name>
    <dbReference type="NCBI Taxonomy" id="1658174"/>
    <lineage>
        <taxon>Eukaryota</taxon>
        <taxon>Fungi</taxon>
        <taxon>Dikarya</taxon>
        <taxon>Ascomycota</taxon>
        <taxon>Pezizomycotina</taxon>
        <taxon>Eurotiomycetes</taxon>
        <taxon>Eurotiomycetidae</taxon>
        <taxon>Onygenales</taxon>
        <taxon>Ajellomycetaceae</taxon>
        <taxon>Blastomyces</taxon>
    </lineage>
</organism>
<name>A0A1J9R440_9EURO</name>
<accession>A0A1J9R440</accession>
<protein>
    <submittedName>
        <fullName evidence="2">Uncharacterized protein</fullName>
    </submittedName>
</protein>
<keyword evidence="3" id="KW-1185">Reference proteome</keyword>
<dbReference type="Proteomes" id="UP000242791">
    <property type="component" value="Unassembled WGS sequence"/>
</dbReference>
<sequence length="80" mass="8649">MCTARLEEDQKTPGEGSTVCSPGPRRQSRCSLLGISTSCTQHGSRGPPRAFGRSPSCSGRLMLTWCSHWNRAHPPAGPIR</sequence>
<evidence type="ECO:0000313" key="3">
    <source>
        <dbReference type="Proteomes" id="UP000242791"/>
    </source>
</evidence>
<dbReference type="EMBL" id="LGTZ01000963">
    <property type="protein sequence ID" value="OJD22780.1"/>
    <property type="molecule type" value="Genomic_DNA"/>
</dbReference>
<feature type="compositionally biased region" description="Basic and acidic residues" evidence="1">
    <location>
        <begin position="1"/>
        <end position="12"/>
    </location>
</feature>
<dbReference type="VEuPathDB" id="FungiDB:ACJ73_05874"/>
<dbReference type="AlphaFoldDB" id="A0A1J9R440"/>